<protein>
    <submittedName>
        <fullName evidence="2">Flavodoxin domain-containing protein</fullName>
    </submittedName>
</protein>
<organism evidence="2">
    <name type="scientific">Kribbella sp. HUAS MG21</name>
    <dbReference type="NCBI Taxonomy" id="3160966"/>
    <lineage>
        <taxon>Bacteria</taxon>
        <taxon>Bacillati</taxon>
        <taxon>Actinomycetota</taxon>
        <taxon>Actinomycetes</taxon>
        <taxon>Propionibacteriales</taxon>
        <taxon>Kribbellaceae</taxon>
        <taxon>Kribbella</taxon>
    </lineage>
</organism>
<dbReference type="EMBL" id="CP158165">
    <property type="protein sequence ID" value="XBV22848.1"/>
    <property type="molecule type" value="Genomic_DNA"/>
</dbReference>
<name>A0AAU7T7R6_9ACTN</name>
<dbReference type="Gene3D" id="3.40.50.360">
    <property type="match status" value="1"/>
</dbReference>
<dbReference type="AlphaFoldDB" id="A0AAU7T7R6"/>
<proteinExistence type="predicted"/>
<dbReference type="SUPFAM" id="SSF52218">
    <property type="entry name" value="Flavoproteins"/>
    <property type="match status" value="1"/>
</dbReference>
<dbReference type="InterPro" id="IPR026816">
    <property type="entry name" value="Flavodoxin_dom"/>
</dbReference>
<sequence>MPTNVLVTYATKLGATASIAAAIGAELRSEGLQVEVREIGAVLAVTPYDAVVIGSAIYNGGWLPEAVRFLRRHERRLRTRRVWLFHSGPIGPSSHEEQPVPPEVARLAREFQAPPVKTFAGELQADAVLHDRDLERLVGDSRDWHEIRAWSRQIGTTLKAAEPTTSP</sequence>
<dbReference type="PROSITE" id="PS50902">
    <property type="entry name" value="FLAVODOXIN_LIKE"/>
    <property type="match status" value="1"/>
</dbReference>
<dbReference type="RefSeq" id="WP_350275687.1">
    <property type="nucleotide sequence ID" value="NZ_CP158165.1"/>
</dbReference>
<feature type="domain" description="Flavodoxin-like" evidence="1">
    <location>
        <begin position="5"/>
        <end position="155"/>
    </location>
</feature>
<evidence type="ECO:0000259" key="1">
    <source>
        <dbReference type="PROSITE" id="PS50902"/>
    </source>
</evidence>
<gene>
    <name evidence="2" type="ORF">ABN611_30315</name>
</gene>
<dbReference type="InterPro" id="IPR008254">
    <property type="entry name" value="Flavodoxin/NO_synth"/>
</dbReference>
<dbReference type="InterPro" id="IPR029039">
    <property type="entry name" value="Flavoprotein-like_sf"/>
</dbReference>
<evidence type="ECO:0000313" key="2">
    <source>
        <dbReference type="EMBL" id="XBV22848.1"/>
    </source>
</evidence>
<accession>A0AAU7T7R6</accession>
<reference evidence="2" key="1">
    <citation type="submission" date="2024-06" db="EMBL/GenBank/DDBJ databases">
        <title>Kribbella sp. strain HUAS MG21 genome sequences.</title>
        <authorList>
            <person name="Mo P."/>
        </authorList>
    </citation>
    <scope>NUCLEOTIDE SEQUENCE</scope>
    <source>
        <strain evidence="2">HUAS MG21</strain>
    </source>
</reference>
<dbReference type="GO" id="GO:0010181">
    <property type="term" value="F:FMN binding"/>
    <property type="evidence" value="ECO:0007669"/>
    <property type="project" value="InterPro"/>
</dbReference>
<dbReference type="Pfam" id="PF12724">
    <property type="entry name" value="Flavodoxin_5"/>
    <property type="match status" value="1"/>
</dbReference>